<dbReference type="PRINTS" id="PR00368">
    <property type="entry name" value="FADPNR"/>
</dbReference>
<keyword evidence="8" id="KW-0408">Iron</keyword>
<keyword evidence="4" id="KW-0285">Flavoprotein</keyword>
<dbReference type="STRING" id="1123282.SAMN02745823_02394"/>
<dbReference type="GO" id="GO:0010181">
    <property type="term" value="F:FMN binding"/>
    <property type="evidence" value="ECO:0007669"/>
    <property type="project" value="InterPro"/>
</dbReference>
<dbReference type="Pfam" id="PF00724">
    <property type="entry name" value="Oxidored_FMN"/>
    <property type="match status" value="1"/>
</dbReference>
<evidence type="ECO:0000256" key="2">
    <source>
        <dbReference type="ARBA" id="ARBA00001966"/>
    </source>
</evidence>
<dbReference type="InterPro" id="IPR051793">
    <property type="entry name" value="NADH:flavin_oxidoreductase"/>
</dbReference>
<keyword evidence="7" id="KW-0560">Oxidoreductase</keyword>
<dbReference type="InterPro" id="IPR036188">
    <property type="entry name" value="FAD/NAD-bd_sf"/>
</dbReference>
<dbReference type="Proteomes" id="UP000183995">
    <property type="component" value="Unassembled WGS sequence"/>
</dbReference>
<dbReference type="PRINTS" id="PR00469">
    <property type="entry name" value="PNDRDTASEII"/>
</dbReference>
<accession>A0A1M5YEK4</accession>
<dbReference type="OrthoDB" id="9772736at2"/>
<name>A0A1M5YEK4_9FIRM</name>
<dbReference type="CDD" id="cd02803">
    <property type="entry name" value="OYE_like_FMN_family"/>
    <property type="match status" value="1"/>
</dbReference>
<dbReference type="SUPFAM" id="SSF51905">
    <property type="entry name" value="FAD/NAD(P)-binding domain"/>
    <property type="match status" value="1"/>
</dbReference>
<sequence>MLRYPHLFEPIRLGKTTFRNRMFASPISERALDSRNRPNNDCIAFYEQKAMGGAASVCVGDCVVDTKNGLFGEFMVHLDDPGTHHALNLLSAAVTRQGAVASVELQHAGLYAYGSRAAGSAVYGPCAGVDSLGNEYQEMPEEIIEKIIASYAGAAAWAKLCGFGMVTVHGGHGWLLSQFMSSKVNLRGDKWGGSLENRMRLPLAVIDAIRKSVGPGFPIEIRISGSEVTPMGYDLDEGIAIAKMLDGHVDLIHVSAGHHERKEVFTVTHPSIFSPDSANIGYAAAIKKHVKTPVASVGAHCDPELLEEIIASKKADVVEMARALMADPDLVTKARMGKPEEIRPCLRCLACFSNLITNGQIYCAVNPMIGREPEYRCTPVPAVKKTVLVAGGGVGGMQAALGAAKAGHRVILCEKSGRLGGALRCEETVSFKSKIRDYLAYQARQMAKSPVDVRLNTAVTPALASELRPDVIIAALGARPTVPPVKGIDGDNVLSAEEVYDHPEKVGQKAVVLGGGLVGVELAIHLAALGRAVTILEMMPALNSGGNILHQLALDGEIDRRGIALALGTRAVEITGRGVVGVPAGEEGGAPALFEADTVIYAIGQTPLWAEADALRESAPEFYMIGDCHVPKNIMQATSMADAAVRNIGRVL</sequence>
<keyword evidence="13" id="KW-1185">Reference proteome</keyword>
<keyword evidence="9" id="KW-0411">Iron-sulfur</keyword>
<feature type="domain" description="NADH:flavin oxidoreductase/NADH oxidase N-terminal" evidence="10">
    <location>
        <begin position="7"/>
        <end position="340"/>
    </location>
</feature>
<comment type="cofactor">
    <cofactor evidence="1">
        <name>FMN</name>
        <dbReference type="ChEBI" id="CHEBI:58210"/>
    </cofactor>
</comment>
<comment type="cofactor">
    <cofactor evidence="2">
        <name>[4Fe-4S] cluster</name>
        <dbReference type="ChEBI" id="CHEBI:49883"/>
    </cofactor>
</comment>
<dbReference type="Gene3D" id="3.50.50.60">
    <property type="entry name" value="FAD/NAD(P)-binding domain"/>
    <property type="match status" value="1"/>
</dbReference>
<dbReference type="GO" id="GO:0016491">
    <property type="term" value="F:oxidoreductase activity"/>
    <property type="evidence" value="ECO:0007669"/>
    <property type="project" value="UniProtKB-KW"/>
</dbReference>
<evidence type="ECO:0000256" key="4">
    <source>
        <dbReference type="ARBA" id="ARBA00022630"/>
    </source>
</evidence>
<dbReference type="PANTHER" id="PTHR42917:SF2">
    <property type="entry name" value="2,4-DIENOYL-COA REDUCTASE [(2E)-ENOYL-COA-PRODUCING]"/>
    <property type="match status" value="1"/>
</dbReference>
<comment type="similarity">
    <text evidence="3">In the N-terminal section; belongs to the NADH:flavin oxidoreductase/NADH oxidase family.</text>
</comment>
<dbReference type="GO" id="GO:0051536">
    <property type="term" value="F:iron-sulfur cluster binding"/>
    <property type="evidence" value="ECO:0007669"/>
    <property type="project" value="UniProtKB-KW"/>
</dbReference>
<dbReference type="AlphaFoldDB" id="A0A1M5YEK4"/>
<evidence type="ECO:0000259" key="11">
    <source>
        <dbReference type="Pfam" id="PF07992"/>
    </source>
</evidence>
<evidence type="ECO:0000313" key="12">
    <source>
        <dbReference type="EMBL" id="SHI09953.1"/>
    </source>
</evidence>
<dbReference type="RefSeq" id="WP_073079249.1">
    <property type="nucleotide sequence ID" value="NZ_FQXV01000008.1"/>
</dbReference>
<dbReference type="Gene3D" id="3.40.50.720">
    <property type="entry name" value="NAD(P)-binding Rossmann-like Domain"/>
    <property type="match status" value="1"/>
</dbReference>
<proteinExistence type="inferred from homology"/>
<dbReference type="InterPro" id="IPR023753">
    <property type="entry name" value="FAD/NAD-binding_dom"/>
</dbReference>
<evidence type="ECO:0000256" key="3">
    <source>
        <dbReference type="ARBA" id="ARBA00011048"/>
    </source>
</evidence>
<dbReference type="InterPro" id="IPR013785">
    <property type="entry name" value="Aldolase_TIM"/>
</dbReference>
<dbReference type="EMBL" id="FQXV01000008">
    <property type="protein sequence ID" value="SHI09953.1"/>
    <property type="molecule type" value="Genomic_DNA"/>
</dbReference>
<evidence type="ECO:0000259" key="10">
    <source>
        <dbReference type="Pfam" id="PF00724"/>
    </source>
</evidence>
<dbReference type="Pfam" id="PF07992">
    <property type="entry name" value="Pyr_redox_2"/>
    <property type="match status" value="1"/>
</dbReference>
<dbReference type="PANTHER" id="PTHR42917">
    <property type="entry name" value="2,4-DIENOYL-COA REDUCTASE"/>
    <property type="match status" value="1"/>
</dbReference>
<evidence type="ECO:0000256" key="9">
    <source>
        <dbReference type="ARBA" id="ARBA00023014"/>
    </source>
</evidence>
<organism evidence="12 13">
    <name type="scientific">Sporobacter termitidis DSM 10068</name>
    <dbReference type="NCBI Taxonomy" id="1123282"/>
    <lineage>
        <taxon>Bacteria</taxon>
        <taxon>Bacillati</taxon>
        <taxon>Bacillota</taxon>
        <taxon>Clostridia</taxon>
        <taxon>Eubacteriales</taxon>
        <taxon>Oscillospiraceae</taxon>
        <taxon>Sporobacter</taxon>
    </lineage>
</organism>
<dbReference type="GO" id="GO:0046872">
    <property type="term" value="F:metal ion binding"/>
    <property type="evidence" value="ECO:0007669"/>
    <property type="project" value="UniProtKB-KW"/>
</dbReference>
<keyword evidence="5" id="KW-0288">FMN</keyword>
<evidence type="ECO:0000256" key="1">
    <source>
        <dbReference type="ARBA" id="ARBA00001917"/>
    </source>
</evidence>
<keyword evidence="6" id="KW-0479">Metal-binding</keyword>
<dbReference type="InterPro" id="IPR001155">
    <property type="entry name" value="OxRdtase_FMN_N"/>
</dbReference>
<evidence type="ECO:0000313" key="13">
    <source>
        <dbReference type="Proteomes" id="UP000183995"/>
    </source>
</evidence>
<evidence type="ECO:0000256" key="8">
    <source>
        <dbReference type="ARBA" id="ARBA00023004"/>
    </source>
</evidence>
<dbReference type="Gene3D" id="3.20.20.70">
    <property type="entry name" value="Aldolase class I"/>
    <property type="match status" value="1"/>
</dbReference>
<evidence type="ECO:0000256" key="6">
    <source>
        <dbReference type="ARBA" id="ARBA00022723"/>
    </source>
</evidence>
<feature type="domain" description="FAD/NAD(P)-binding" evidence="11">
    <location>
        <begin position="386"/>
        <end position="609"/>
    </location>
</feature>
<evidence type="ECO:0000256" key="7">
    <source>
        <dbReference type="ARBA" id="ARBA00023002"/>
    </source>
</evidence>
<protein>
    <submittedName>
        <fullName evidence="12">2,4-dienoyl-CoA reductase</fullName>
    </submittedName>
</protein>
<evidence type="ECO:0000256" key="5">
    <source>
        <dbReference type="ARBA" id="ARBA00022643"/>
    </source>
</evidence>
<gene>
    <name evidence="12" type="ORF">SAMN02745823_02394</name>
</gene>
<dbReference type="SUPFAM" id="SSF51395">
    <property type="entry name" value="FMN-linked oxidoreductases"/>
    <property type="match status" value="1"/>
</dbReference>
<reference evidence="12 13" key="1">
    <citation type="submission" date="2016-11" db="EMBL/GenBank/DDBJ databases">
        <authorList>
            <person name="Jaros S."/>
            <person name="Januszkiewicz K."/>
            <person name="Wedrychowicz H."/>
        </authorList>
    </citation>
    <scope>NUCLEOTIDE SEQUENCE [LARGE SCALE GENOMIC DNA]</scope>
    <source>
        <strain evidence="12 13">DSM 10068</strain>
    </source>
</reference>